<dbReference type="Gene3D" id="2.20.70.10">
    <property type="match status" value="1"/>
</dbReference>
<dbReference type="InterPro" id="IPR001202">
    <property type="entry name" value="WW_dom"/>
</dbReference>
<dbReference type="SMART" id="SM00456">
    <property type="entry name" value="WW"/>
    <property type="match status" value="1"/>
</dbReference>
<dbReference type="InterPro" id="IPR000504">
    <property type="entry name" value="RRM_dom"/>
</dbReference>
<organism evidence="7">
    <name type="scientific">Wollemia nobilis</name>
    <dbReference type="NCBI Taxonomy" id="56998"/>
    <lineage>
        <taxon>Eukaryota</taxon>
        <taxon>Viridiplantae</taxon>
        <taxon>Streptophyta</taxon>
        <taxon>Embryophyta</taxon>
        <taxon>Tracheophyta</taxon>
        <taxon>Spermatophyta</taxon>
        <taxon>Pinopsida</taxon>
        <taxon>Pinidae</taxon>
        <taxon>Conifers II</taxon>
        <taxon>Araucariales</taxon>
        <taxon>Araucariaceae</taxon>
        <taxon>Wollemia</taxon>
    </lineage>
</organism>
<dbReference type="CDD" id="cd00201">
    <property type="entry name" value="WW"/>
    <property type="match status" value="1"/>
</dbReference>
<keyword evidence="1" id="KW-0677">Repeat</keyword>
<proteinExistence type="predicted"/>
<dbReference type="PROSITE" id="PS50102">
    <property type="entry name" value="RRM"/>
    <property type="match status" value="2"/>
</dbReference>
<protein>
    <submittedName>
        <fullName evidence="7">TSA: Wollemia nobilis Ref_Wollemi_Transcript_9002_3022 transcribed RNA sequence</fullName>
    </submittedName>
</protein>
<dbReference type="PROSITE" id="PS50020">
    <property type="entry name" value="WW_DOMAIN_2"/>
    <property type="match status" value="1"/>
</dbReference>
<evidence type="ECO:0000256" key="1">
    <source>
        <dbReference type="ARBA" id="ARBA00022737"/>
    </source>
</evidence>
<dbReference type="SMART" id="SM00360">
    <property type="entry name" value="RRM"/>
    <property type="match status" value="2"/>
</dbReference>
<dbReference type="Pfam" id="PF00397">
    <property type="entry name" value="WW"/>
    <property type="match status" value="1"/>
</dbReference>
<dbReference type="PRINTS" id="PR00961">
    <property type="entry name" value="HUDSXLRNA"/>
</dbReference>
<feature type="domain" description="WW" evidence="5">
    <location>
        <begin position="681"/>
        <end position="714"/>
    </location>
</feature>
<dbReference type="GO" id="GO:0005730">
    <property type="term" value="C:nucleolus"/>
    <property type="evidence" value="ECO:0007669"/>
    <property type="project" value="TreeGrafter"/>
</dbReference>
<dbReference type="GO" id="GO:0071011">
    <property type="term" value="C:precatalytic spliceosome"/>
    <property type="evidence" value="ECO:0007669"/>
    <property type="project" value="TreeGrafter"/>
</dbReference>
<dbReference type="PANTHER" id="PTHR48030:SF3">
    <property type="entry name" value="SPLICING FACTOR 3B SUBUNIT 4"/>
    <property type="match status" value="1"/>
</dbReference>
<feature type="compositionally biased region" description="Polar residues" evidence="4">
    <location>
        <begin position="468"/>
        <end position="482"/>
    </location>
</feature>
<dbReference type="Pfam" id="PF00076">
    <property type="entry name" value="RRM_1"/>
    <property type="match status" value="2"/>
</dbReference>
<dbReference type="AlphaFoldDB" id="A0A0C9QUD8"/>
<keyword evidence="2 3" id="KW-0694">RNA-binding</keyword>
<evidence type="ECO:0000259" key="5">
    <source>
        <dbReference type="PROSITE" id="PS50020"/>
    </source>
</evidence>
<feature type="compositionally biased region" description="Gly residues" evidence="4">
    <location>
        <begin position="285"/>
        <end position="294"/>
    </location>
</feature>
<dbReference type="InterPro" id="IPR036020">
    <property type="entry name" value="WW_dom_sf"/>
</dbReference>
<name>A0A0C9QUD8_9CONI</name>
<dbReference type="InterPro" id="IPR002343">
    <property type="entry name" value="Hud_Sxl_RNA"/>
</dbReference>
<sequence>MSNSRYQGPARQHPQSGPPVHSINSNNFMNSKQFGGGVRGAMMSRSGYNSSQIAGQKRDSSAFDVGYRGSQAFTDGGNFVKLFVGHLPRTVIEDDIRQLFAEHGNVLEVSMVRDQRIGQQYGCCFIKYATVEEAKRAINAFHNQYTFPGGMSPLQVRFADGDREQLGTVEHKLFVGSLNRQATEKDIEEIFSEFGPVDDVYIMKDEQKQSRGCAFVKYPSREMAAAAISKLNGVHIMKGCNQPLTVRFAEPKKPKVGDARNGPMFGGPGFGAEMQKPFGSRPALSGGGHTGGRGMSANWHPMGVANTRMPSPQIGSHPYGRPSTPTGRSGSLGGHSPAVGQLSGSQNSVNIPIEGPLNGSSTIGVSSRITSPHQQAYSSSSAQRQTQAHGWLPSVQQPPARQMQQHLQPSFQNQHQSTQSHSQLQASQQSLQQYGQHVPSLQSHAQQPQQTHSQLQAQQSVQHYGHQMQPSQPHAQQPTQFHAQMEAQQPMQQYGQQLQSSQQHAQQLSFGQVPPSQQQISTYGQLPVSQPQIQLHASSTLQQIPSSMPLHVMQHQHQQQVQQPSQQQPTVQLVQQQPPPMQTSVQSQPNSTFQQLQTPLMQAPSVQSSSQPQQQQFQVHPQQQQGYFQMASVQQAGLQQPWTLSAQPQAIPATSSMSTLSVATEATPVAAVVPVSAPNPAPMTCVWSEHTSPEGYKYYYNSVTGESKWEKPDELTAIEQQQQQQKQLHQLQLQSQPQLQPPQLQQHQLQHPQPQQQPQLSQSQQQQQPPLQHSQPSVSTTLSYGQLQGSKDTGSVQNPYMQQQTLSTPQDWMWKSRPGGI</sequence>
<evidence type="ECO:0000256" key="2">
    <source>
        <dbReference type="ARBA" id="ARBA00022884"/>
    </source>
</evidence>
<feature type="compositionally biased region" description="Polar residues" evidence="4">
    <location>
        <begin position="394"/>
        <end position="409"/>
    </location>
</feature>
<dbReference type="GO" id="GO:0048026">
    <property type="term" value="P:positive regulation of mRNA splicing, via spliceosome"/>
    <property type="evidence" value="ECO:0007669"/>
    <property type="project" value="TreeGrafter"/>
</dbReference>
<dbReference type="InterPro" id="IPR012677">
    <property type="entry name" value="Nucleotide-bd_a/b_plait_sf"/>
</dbReference>
<dbReference type="GO" id="GO:0003723">
    <property type="term" value="F:RNA binding"/>
    <property type="evidence" value="ECO:0007669"/>
    <property type="project" value="UniProtKB-UniRule"/>
</dbReference>
<feature type="compositionally biased region" description="Low complexity" evidence="4">
    <location>
        <begin position="602"/>
        <end position="622"/>
    </location>
</feature>
<evidence type="ECO:0000313" key="7">
    <source>
        <dbReference type="EMBL" id="JAG88285.1"/>
    </source>
</evidence>
<evidence type="ECO:0000256" key="4">
    <source>
        <dbReference type="SAM" id="MobiDB-lite"/>
    </source>
</evidence>
<dbReference type="SUPFAM" id="SSF54928">
    <property type="entry name" value="RNA-binding domain, RBD"/>
    <property type="match status" value="2"/>
</dbReference>
<dbReference type="EMBL" id="GCHU01008949">
    <property type="protein sequence ID" value="JAG88285.1"/>
    <property type="molecule type" value="Transcribed_RNA"/>
</dbReference>
<feature type="compositionally biased region" description="Polar residues" evidence="4">
    <location>
        <begin position="358"/>
        <end position="370"/>
    </location>
</feature>
<dbReference type="PANTHER" id="PTHR48030">
    <property type="entry name" value="SPLICING FACTOR 3B SUBUNIT 4"/>
    <property type="match status" value="1"/>
</dbReference>
<feature type="region of interest" description="Disordered" evidence="4">
    <location>
        <begin position="718"/>
        <end position="821"/>
    </location>
</feature>
<feature type="domain" description="RRM" evidence="6">
    <location>
        <begin position="171"/>
        <end position="251"/>
    </location>
</feature>
<feature type="compositionally biased region" description="Low complexity" evidence="4">
    <location>
        <begin position="551"/>
        <end position="576"/>
    </location>
</feature>
<feature type="compositionally biased region" description="Polar residues" evidence="4">
    <location>
        <begin position="777"/>
        <end position="810"/>
    </location>
</feature>
<feature type="compositionally biased region" description="Low complexity" evidence="4">
    <location>
        <begin position="484"/>
        <end position="508"/>
    </location>
</feature>
<feature type="compositionally biased region" description="Low complexity" evidence="4">
    <location>
        <begin position="410"/>
        <end position="462"/>
    </location>
</feature>
<feature type="compositionally biased region" description="Low complexity" evidence="4">
    <location>
        <begin position="720"/>
        <end position="776"/>
    </location>
</feature>
<dbReference type="FunFam" id="3.30.70.330:FF:000013">
    <property type="entry name" value="CUGBP Elav-like family member 1 isoform 2"/>
    <property type="match status" value="1"/>
</dbReference>
<feature type="region of interest" description="Disordered" evidence="4">
    <location>
        <begin position="278"/>
        <end position="522"/>
    </location>
</feature>
<evidence type="ECO:0000259" key="6">
    <source>
        <dbReference type="PROSITE" id="PS50102"/>
    </source>
</evidence>
<evidence type="ECO:0000256" key="3">
    <source>
        <dbReference type="PROSITE-ProRule" id="PRU00176"/>
    </source>
</evidence>
<feature type="region of interest" description="Disordered" evidence="4">
    <location>
        <begin position="1"/>
        <end position="28"/>
    </location>
</feature>
<feature type="domain" description="RRM" evidence="6">
    <location>
        <begin position="80"/>
        <end position="161"/>
    </location>
</feature>
<feature type="region of interest" description="Disordered" evidence="4">
    <location>
        <begin position="551"/>
        <end position="622"/>
    </location>
</feature>
<reference evidence="7" key="1">
    <citation type="submission" date="2015-02" db="EMBL/GenBank/DDBJ databases">
        <title>A transcriptome of Wollemia nobilis - a relic of Gondwana.</title>
        <authorList>
            <person name="Chia J.Y."/>
            <person name="Leong Y.S."/>
            <person name="Abdul Karim S."/>
            <person name="Wan Azmi N."/>
            <person name="Hercus R."/>
            <person name="Croft L."/>
        </authorList>
    </citation>
    <scope>NUCLEOTIDE SEQUENCE</scope>
    <source>
        <strain evidence="7">MaeBrown</strain>
        <tissue evidence="7">Leaf</tissue>
    </source>
</reference>
<accession>A0A0C9QUD8</accession>
<feature type="compositionally biased region" description="Polar residues" evidence="4">
    <location>
        <begin position="584"/>
        <end position="600"/>
    </location>
</feature>
<dbReference type="SUPFAM" id="SSF51045">
    <property type="entry name" value="WW domain"/>
    <property type="match status" value="1"/>
</dbReference>
<dbReference type="Gene3D" id="3.30.70.330">
    <property type="match status" value="2"/>
</dbReference>
<dbReference type="InterPro" id="IPR035979">
    <property type="entry name" value="RBD_domain_sf"/>
</dbReference>
<dbReference type="InterPro" id="IPR052084">
    <property type="entry name" value="SF3B4_spliceosome_assoc"/>
</dbReference>
<feature type="compositionally biased region" description="Low complexity" evidence="4">
    <location>
        <begin position="371"/>
        <end position="388"/>
    </location>
</feature>